<feature type="domain" description="Peptidase M14" evidence="4">
    <location>
        <begin position="131"/>
        <end position="416"/>
    </location>
</feature>
<dbReference type="EMBL" id="BRYB01003939">
    <property type="protein sequence ID" value="GMI23037.1"/>
    <property type="molecule type" value="Genomic_DNA"/>
</dbReference>
<keyword evidence="6" id="KW-1185">Reference proteome</keyword>
<organism evidence="5 6">
    <name type="scientific">Tetraparma gracilis</name>
    <dbReference type="NCBI Taxonomy" id="2962635"/>
    <lineage>
        <taxon>Eukaryota</taxon>
        <taxon>Sar</taxon>
        <taxon>Stramenopiles</taxon>
        <taxon>Ochrophyta</taxon>
        <taxon>Bolidophyceae</taxon>
        <taxon>Parmales</taxon>
        <taxon>Triparmaceae</taxon>
        <taxon>Tetraparma</taxon>
    </lineage>
</organism>
<comment type="similarity">
    <text evidence="2 3">Belongs to the peptidase M14 family.</text>
</comment>
<dbReference type="PROSITE" id="PS52035">
    <property type="entry name" value="PEPTIDASE_M14"/>
    <property type="match status" value="1"/>
</dbReference>
<name>A0ABQ6MC09_9STRA</name>
<sequence length="427" mass="46589">MILTPSAPTITLPADAGAILVNSVDWSASSPSSASFSLSLKPEKCLEGDGTFKQWFAFTAGNLPTGENGSTLSFTIEDAGSSTFPDWSGYKVCWTNDMENWGRIPSTSFDAETGKLSWSVHDNTDPLLTFAYFPTYSLERQERLVHSAALSGHCQHKVLGETVDKRPLHALLFNKHVKAENPKTIWVQHRQHPGEVSASWFCDGVVERLCAMSRSSPPSRLLQNAIVLVVPNVNPDGGVRGHLRTNAVGANLNRCWGRLHGINECAGQTDPPAPEVEAMIAGMRELGHLDVMLDIHQDEEKPYVFISKTPLGVPSCTPELRKRREKFHEVLRRRSSCFETPGPVDPVGYPEPAPGKANLNICSAAVAEAFPGCLSMTMEHPYKGNDNGGEKDAEGFRIDQCVQLGKDTIDAVEEVLAEWGSWPGAPS</sequence>
<gene>
    <name evidence="5" type="ORF">TeGR_g9669</name>
</gene>
<dbReference type="Pfam" id="PF00246">
    <property type="entry name" value="Peptidase_M14"/>
    <property type="match status" value="1"/>
</dbReference>
<reference evidence="5 6" key="1">
    <citation type="journal article" date="2023" name="Commun. Biol.">
        <title>Genome analysis of Parmales, the sister group of diatoms, reveals the evolutionary specialization of diatoms from phago-mixotrophs to photoautotrophs.</title>
        <authorList>
            <person name="Ban H."/>
            <person name="Sato S."/>
            <person name="Yoshikawa S."/>
            <person name="Yamada K."/>
            <person name="Nakamura Y."/>
            <person name="Ichinomiya M."/>
            <person name="Sato N."/>
            <person name="Blanc-Mathieu R."/>
            <person name="Endo H."/>
            <person name="Kuwata A."/>
            <person name="Ogata H."/>
        </authorList>
    </citation>
    <scope>NUCLEOTIDE SEQUENCE [LARGE SCALE GENOMIC DNA]</scope>
</reference>
<dbReference type="SMART" id="SM00631">
    <property type="entry name" value="Zn_pept"/>
    <property type="match status" value="1"/>
</dbReference>
<evidence type="ECO:0000313" key="6">
    <source>
        <dbReference type="Proteomes" id="UP001165060"/>
    </source>
</evidence>
<dbReference type="Pfam" id="PF18027">
    <property type="entry name" value="Pepdidase_M14_N"/>
    <property type="match status" value="1"/>
</dbReference>
<dbReference type="InterPro" id="IPR050821">
    <property type="entry name" value="Cytosolic_carboxypeptidase"/>
</dbReference>
<proteinExistence type="inferred from homology"/>
<dbReference type="Gene3D" id="3.40.630.10">
    <property type="entry name" value="Zn peptidases"/>
    <property type="match status" value="1"/>
</dbReference>
<dbReference type="InterPro" id="IPR040626">
    <property type="entry name" value="Pepdidase_M14_N"/>
</dbReference>
<dbReference type="InterPro" id="IPR000834">
    <property type="entry name" value="Peptidase_M14"/>
</dbReference>
<evidence type="ECO:0000256" key="1">
    <source>
        <dbReference type="ARBA" id="ARBA00001947"/>
    </source>
</evidence>
<dbReference type="PANTHER" id="PTHR12756">
    <property type="entry name" value="CYTOSOLIC CARBOXYPEPTIDASE"/>
    <property type="match status" value="1"/>
</dbReference>
<dbReference type="Gene3D" id="2.60.40.3120">
    <property type="match status" value="1"/>
</dbReference>
<comment type="caution">
    <text evidence="5">The sequence shown here is derived from an EMBL/GenBank/DDBJ whole genome shotgun (WGS) entry which is preliminary data.</text>
</comment>
<evidence type="ECO:0000256" key="3">
    <source>
        <dbReference type="PROSITE-ProRule" id="PRU01379"/>
    </source>
</evidence>
<dbReference type="SUPFAM" id="SSF53187">
    <property type="entry name" value="Zn-dependent exopeptidases"/>
    <property type="match status" value="1"/>
</dbReference>
<dbReference type="CDD" id="cd06234">
    <property type="entry name" value="M14_PaCCP-like"/>
    <property type="match status" value="1"/>
</dbReference>
<evidence type="ECO:0000313" key="5">
    <source>
        <dbReference type="EMBL" id="GMI23037.1"/>
    </source>
</evidence>
<comment type="cofactor">
    <cofactor evidence="1">
        <name>Zn(2+)</name>
        <dbReference type="ChEBI" id="CHEBI:29105"/>
    </cofactor>
</comment>
<accession>A0ABQ6MC09</accession>
<feature type="active site" description="Proton donor/acceptor" evidence="3">
    <location>
        <position position="379"/>
    </location>
</feature>
<dbReference type="Proteomes" id="UP001165060">
    <property type="component" value="Unassembled WGS sequence"/>
</dbReference>
<dbReference type="PANTHER" id="PTHR12756:SF11">
    <property type="entry name" value="CYTOSOLIC CARBOXYPEPTIDASE 1"/>
    <property type="match status" value="1"/>
</dbReference>
<evidence type="ECO:0000259" key="4">
    <source>
        <dbReference type="PROSITE" id="PS52035"/>
    </source>
</evidence>
<protein>
    <recommendedName>
        <fullName evidence="4">Peptidase M14 domain-containing protein</fullName>
    </recommendedName>
</protein>
<evidence type="ECO:0000256" key="2">
    <source>
        <dbReference type="ARBA" id="ARBA00005988"/>
    </source>
</evidence>